<dbReference type="AlphaFoldDB" id="A0A1G9W307"/>
<evidence type="ECO:0000313" key="1">
    <source>
        <dbReference type="EMBL" id="SDM78576.1"/>
    </source>
</evidence>
<proteinExistence type="predicted"/>
<name>A0A1G9W307_9BACI</name>
<reference evidence="2" key="1">
    <citation type="submission" date="2016-10" db="EMBL/GenBank/DDBJ databases">
        <authorList>
            <person name="Varghese N."/>
            <person name="Submissions S."/>
        </authorList>
    </citation>
    <scope>NUCLEOTIDE SEQUENCE [LARGE SCALE GENOMIC DNA]</scope>
    <source>
        <strain evidence="2">CGMCC 1.6199</strain>
    </source>
</reference>
<accession>A0A1G9W307</accession>
<keyword evidence="2" id="KW-1185">Reference proteome</keyword>
<organism evidence="1 2">
    <name type="scientific">Sediminibacillus halophilus</name>
    <dbReference type="NCBI Taxonomy" id="482461"/>
    <lineage>
        <taxon>Bacteria</taxon>
        <taxon>Bacillati</taxon>
        <taxon>Bacillota</taxon>
        <taxon>Bacilli</taxon>
        <taxon>Bacillales</taxon>
        <taxon>Bacillaceae</taxon>
        <taxon>Sediminibacillus</taxon>
    </lineage>
</organism>
<dbReference type="EMBL" id="FNHF01000005">
    <property type="protein sequence ID" value="SDM78576.1"/>
    <property type="molecule type" value="Genomic_DNA"/>
</dbReference>
<protein>
    <submittedName>
        <fullName evidence="1">Uncharacterized protein</fullName>
    </submittedName>
</protein>
<dbReference type="Proteomes" id="UP000182347">
    <property type="component" value="Unassembled WGS sequence"/>
</dbReference>
<evidence type="ECO:0000313" key="2">
    <source>
        <dbReference type="Proteomes" id="UP000182347"/>
    </source>
</evidence>
<sequence>MSMNIALILGVTIVFLTSIFTAGKDSKQTPKR</sequence>
<gene>
    <name evidence="1" type="ORF">SAMN05216244_3399</name>
</gene>